<dbReference type="SMART" id="SM00020">
    <property type="entry name" value="Tryp_SPc"/>
    <property type="match status" value="1"/>
</dbReference>
<dbReference type="InterPro" id="IPR018114">
    <property type="entry name" value="TRYPSIN_HIS"/>
</dbReference>
<name>A0A1I8A812_9BILA</name>
<dbReference type="WBParaSite" id="L893_g3351.t1">
    <property type="protein sequence ID" value="L893_g3351.t1"/>
    <property type="gene ID" value="L893_g3351"/>
</dbReference>
<sequence length="238" mass="25967">MRLLLSLLLLFVAGPATAILPKIGFPKVDPNRFIPEPPEIPTTNEGFQALLNDTEFVFGGQLAQPGNFPYQVFFTYYKRDGNPYICGGSLISPTHVLTAAHCTIGVVAPARIMVGATNTRQQGAPAQWRNVQSINAHPYYRDGDPSFPNDIAILGFSPPVQIGGSVGLVRILADDSQLLSAGSAIISGFGTYACESQESSGHRDRRAKKERRKTAKAKKRKRKEQKAKTAKNENNNQN</sequence>
<dbReference type="PROSITE" id="PS50240">
    <property type="entry name" value="TRYPSIN_DOM"/>
    <property type="match status" value="1"/>
</dbReference>
<feature type="domain" description="Peptidase S1" evidence="4">
    <location>
        <begin position="57"/>
        <end position="190"/>
    </location>
</feature>
<dbReference type="SUPFAM" id="SSF50494">
    <property type="entry name" value="Trypsin-like serine proteases"/>
    <property type="match status" value="1"/>
</dbReference>
<proteinExistence type="predicted"/>
<dbReference type="FunFam" id="2.40.10.10:FF:000068">
    <property type="entry name" value="transmembrane protease serine 2"/>
    <property type="match status" value="1"/>
</dbReference>
<reference evidence="6" key="1">
    <citation type="submission" date="2016-11" db="UniProtKB">
        <authorList>
            <consortium name="WormBaseParasite"/>
        </authorList>
    </citation>
    <scope>IDENTIFICATION</scope>
</reference>
<evidence type="ECO:0000256" key="2">
    <source>
        <dbReference type="SAM" id="MobiDB-lite"/>
    </source>
</evidence>
<dbReference type="Proteomes" id="UP000095287">
    <property type="component" value="Unplaced"/>
</dbReference>
<accession>A0A1I8A812</accession>
<keyword evidence="3" id="KW-0732">Signal</keyword>
<dbReference type="AlphaFoldDB" id="A0A1I8A812"/>
<keyword evidence="1" id="KW-1015">Disulfide bond</keyword>
<evidence type="ECO:0000313" key="5">
    <source>
        <dbReference type="Proteomes" id="UP000095287"/>
    </source>
</evidence>
<dbReference type="Gene3D" id="2.40.10.10">
    <property type="entry name" value="Trypsin-like serine proteases"/>
    <property type="match status" value="2"/>
</dbReference>
<dbReference type="PROSITE" id="PS00134">
    <property type="entry name" value="TRYPSIN_HIS"/>
    <property type="match status" value="1"/>
</dbReference>
<dbReference type="InterPro" id="IPR001254">
    <property type="entry name" value="Trypsin_dom"/>
</dbReference>
<feature type="region of interest" description="Disordered" evidence="2">
    <location>
        <begin position="196"/>
        <end position="238"/>
    </location>
</feature>
<evidence type="ECO:0000313" key="6">
    <source>
        <dbReference type="WBParaSite" id="L893_g3351.t1"/>
    </source>
</evidence>
<feature type="compositionally biased region" description="Basic residues" evidence="2">
    <location>
        <begin position="203"/>
        <end position="225"/>
    </location>
</feature>
<feature type="signal peptide" evidence="3">
    <location>
        <begin position="1"/>
        <end position="18"/>
    </location>
</feature>
<dbReference type="GO" id="GO:0006508">
    <property type="term" value="P:proteolysis"/>
    <property type="evidence" value="ECO:0007669"/>
    <property type="project" value="InterPro"/>
</dbReference>
<dbReference type="InterPro" id="IPR009003">
    <property type="entry name" value="Peptidase_S1_PA"/>
</dbReference>
<protein>
    <submittedName>
        <fullName evidence="6">Peptidase S1 domain-containing protein</fullName>
    </submittedName>
</protein>
<dbReference type="Pfam" id="PF00089">
    <property type="entry name" value="Trypsin"/>
    <property type="match status" value="1"/>
</dbReference>
<evidence type="ECO:0000256" key="1">
    <source>
        <dbReference type="ARBA" id="ARBA00023157"/>
    </source>
</evidence>
<keyword evidence="5" id="KW-1185">Reference proteome</keyword>
<organism evidence="5 6">
    <name type="scientific">Steinernema glaseri</name>
    <dbReference type="NCBI Taxonomy" id="37863"/>
    <lineage>
        <taxon>Eukaryota</taxon>
        <taxon>Metazoa</taxon>
        <taxon>Ecdysozoa</taxon>
        <taxon>Nematoda</taxon>
        <taxon>Chromadorea</taxon>
        <taxon>Rhabditida</taxon>
        <taxon>Tylenchina</taxon>
        <taxon>Panagrolaimomorpha</taxon>
        <taxon>Strongyloidoidea</taxon>
        <taxon>Steinernematidae</taxon>
        <taxon>Steinernema</taxon>
    </lineage>
</organism>
<dbReference type="InterPro" id="IPR001314">
    <property type="entry name" value="Peptidase_S1A"/>
</dbReference>
<dbReference type="PRINTS" id="PR00722">
    <property type="entry name" value="CHYMOTRYPSIN"/>
</dbReference>
<dbReference type="InterPro" id="IPR043504">
    <property type="entry name" value="Peptidase_S1_PA_chymotrypsin"/>
</dbReference>
<dbReference type="PANTHER" id="PTHR24252:SF8">
    <property type="entry name" value="ACROSIN"/>
    <property type="match status" value="1"/>
</dbReference>
<evidence type="ECO:0000256" key="3">
    <source>
        <dbReference type="SAM" id="SignalP"/>
    </source>
</evidence>
<dbReference type="PANTHER" id="PTHR24252">
    <property type="entry name" value="ACROSIN-RELATED"/>
    <property type="match status" value="1"/>
</dbReference>
<evidence type="ECO:0000259" key="4">
    <source>
        <dbReference type="PROSITE" id="PS50240"/>
    </source>
</evidence>
<dbReference type="GO" id="GO:0004252">
    <property type="term" value="F:serine-type endopeptidase activity"/>
    <property type="evidence" value="ECO:0007669"/>
    <property type="project" value="InterPro"/>
</dbReference>
<feature type="chain" id="PRO_5009314303" evidence="3">
    <location>
        <begin position="19"/>
        <end position="238"/>
    </location>
</feature>